<dbReference type="Proteomes" id="UP000307173">
    <property type="component" value="Unassembled WGS sequence"/>
</dbReference>
<sequence length="649" mass="76313">MSESVAITLSENNEGDSIDKGESGHHNRFFYTKMIQNLDNVTIFNGDITDPINNFNEETLFHYCNVILDYYNSKTLTLGLFRNAMDYGPTQQNVDIYFHPFQTKSEWHLAIGFCNYSKILIVHCSNFTTSVGDVYPSFHRKTSMKIQNFIQFFKQKLSKNALKYPRLFTDLFEPATGNNAVNLLAVIFSFCLDAIALQRSFCDPEFSPSKFEISDIYPLLETIDINYRIQLAEQQSEAKVETSEINVKESIASENVVETPDRQDQGYITDDKPVKLSKQMIEADQKQDELVIENHDLQPNNADIIEIKLTDEHVMILQEQRGHKNTDEMETKLHSDRKRSSIITSDEDNDHHLKKLKSSHDEEINDLESSEELEEETKKTIDFEKTVSVNREKIGTIERIFQSSYAKEFMDNIYNRTELHSNFNLDLMFDFIQNVCNDSFTNPDAFIDKDKEDRFQKNGFKMRESLIATYLKGSKLEFDEDQLTKMLEIDYKNQIFPLIFINDSIFLVNFKTTDNINCIVRIFCISNRTNRSEREVLRNYALRRLVEMYVFKYHRLVTKIKLCLVPVKSTELYKVLMQTIFVVHKVMWRNKFDMNLKFDSENLDNYTHFFENIMKNIQRKDIFQVELNWKRLVKHVLIRSKDVMISKSN</sequence>
<keyword evidence="3" id="KW-1185">Reference proteome</keyword>
<feature type="compositionally biased region" description="Acidic residues" evidence="1">
    <location>
        <begin position="363"/>
        <end position="375"/>
    </location>
</feature>
<comment type="caution">
    <text evidence="2">The sequence shown here is derived from an EMBL/GenBank/DDBJ whole genome shotgun (WGS) entry which is preliminary data.</text>
</comment>
<dbReference type="STRING" id="52247.A0A4T0WYX7"/>
<evidence type="ECO:0000313" key="3">
    <source>
        <dbReference type="Proteomes" id="UP000307173"/>
    </source>
</evidence>
<proteinExistence type="predicted"/>
<dbReference type="OrthoDB" id="3997768at2759"/>
<evidence type="ECO:0000256" key="1">
    <source>
        <dbReference type="SAM" id="MobiDB-lite"/>
    </source>
</evidence>
<accession>A0A4T0WYX7</accession>
<reference evidence="2 3" key="1">
    <citation type="journal article" date="2019" name="Front. Genet.">
        <title>Whole-Genome Sequencing of the Opportunistic Yeast Pathogen Candida inconspicua Uncovers Its Hybrid Origin.</title>
        <authorList>
            <person name="Mixao V."/>
            <person name="Hansen A.P."/>
            <person name="Saus E."/>
            <person name="Boekhout T."/>
            <person name="Lass-Florl C."/>
            <person name="Gabaldon T."/>
        </authorList>
    </citation>
    <scope>NUCLEOTIDE SEQUENCE [LARGE SCALE GENOMIC DNA]</scope>
    <source>
        <strain evidence="2 3">CBS 180</strain>
    </source>
</reference>
<name>A0A4T0WYX7_9ASCO</name>
<organism evidence="2 3">
    <name type="scientific">Pichia inconspicua</name>
    <dbReference type="NCBI Taxonomy" id="52247"/>
    <lineage>
        <taxon>Eukaryota</taxon>
        <taxon>Fungi</taxon>
        <taxon>Dikarya</taxon>
        <taxon>Ascomycota</taxon>
        <taxon>Saccharomycotina</taxon>
        <taxon>Pichiomycetes</taxon>
        <taxon>Pichiales</taxon>
        <taxon>Pichiaceae</taxon>
        <taxon>Pichia</taxon>
    </lineage>
</organism>
<dbReference type="EMBL" id="SELW01000551">
    <property type="protein sequence ID" value="TID21917.1"/>
    <property type="molecule type" value="Genomic_DNA"/>
</dbReference>
<feature type="compositionally biased region" description="Basic and acidic residues" evidence="1">
    <location>
        <begin position="322"/>
        <end position="334"/>
    </location>
</feature>
<gene>
    <name evidence="2" type="ORF">CANINC_003401</name>
</gene>
<evidence type="ECO:0000313" key="2">
    <source>
        <dbReference type="EMBL" id="TID21917.1"/>
    </source>
</evidence>
<feature type="region of interest" description="Disordered" evidence="1">
    <location>
        <begin position="322"/>
        <end position="375"/>
    </location>
</feature>
<protein>
    <submittedName>
        <fullName evidence="2">Uncharacterized protein</fullName>
    </submittedName>
</protein>
<dbReference type="AlphaFoldDB" id="A0A4T0WYX7"/>